<dbReference type="InterPro" id="IPR005591">
    <property type="entry name" value="NapB"/>
</dbReference>
<dbReference type="PANTHER" id="PTHR38604">
    <property type="entry name" value="PERIPLASMIC NITRATE REDUCTASE, ELECTRON TRANSFER SUBUNIT"/>
    <property type="match status" value="1"/>
</dbReference>
<evidence type="ECO:0000256" key="11">
    <source>
        <dbReference type="ARBA" id="ARBA00031832"/>
    </source>
</evidence>
<evidence type="ECO:0000256" key="6">
    <source>
        <dbReference type="ARBA" id="ARBA00022723"/>
    </source>
</evidence>
<evidence type="ECO:0000256" key="8">
    <source>
        <dbReference type="ARBA" id="ARBA00022764"/>
    </source>
</evidence>
<dbReference type="PANTHER" id="PTHR38604:SF1">
    <property type="entry name" value="PERIPLASMIC NITRATE REDUCTASE, ELECTRON TRANSFER SUBUNIT"/>
    <property type="match status" value="1"/>
</dbReference>
<comment type="similarity">
    <text evidence="2 12">Belongs to the NapB family.</text>
</comment>
<comment type="subcellular location">
    <subcellularLocation>
        <location evidence="1 12">Periplasm</location>
    </subcellularLocation>
</comment>
<keyword evidence="15" id="KW-1185">Reference proteome</keyword>
<keyword evidence="4 12" id="KW-0813">Transport</keyword>
<evidence type="ECO:0000256" key="1">
    <source>
        <dbReference type="ARBA" id="ARBA00004418"/>
    </source>
</evidence>
<dbReference type="Pfam" id="PF03892">
    <property type="entry name" value="NapB"/>
    <property type="match status" value="1"/>
</dbReference>
<feature type="chain" id="PRO_5045746223" description="Periplasmic nitrate reductase, electron transfer subunit" evidence="13">
    <location>
        <begin position="20"/>
        <end position="145"/>
    </location>
</feature>
<evidence type="ECO:0000313" key="14">
    <source>
        <dbReference type="EMBL" id="CAH0991493.1"/>
    </source>
</evidence>
<evidence type="ECO:0000256" key="4">
    <source>
        <dbReference type="ARBA" id="ARBA00022448"/>
    </source>
</evidence>
<dbReference type="Gene3D" id="1.10.1130.10">
    <property type="entry name" value="Flavocytochrome C3, Chain A"/>
    <property type="match status" value="1"/>
</dbReference>
<sequence length="145" mass="16099">MRKLIILTFVALCSAMAIAETATLRSVPIDQEATPPVTPKVVNGDVKQVRNYPMQPPIIPHRVDGYQTDIYANKCLSCHSRKRTGESMAPMVSVTHYMDRAGNFKADVSPARYFCLQCHVIQEDVPAAVENTFTDMDDLVQQGAE</sequence>
<evidence type="ECO:0000256" key="9">
    <source>
        <dbReference type="ARBA" id="ARBA00022982"/>
    </source>
</evidence>
<evidence type="ECO:0000313" key="15">
    <source>
        <dbReference type="Proteomes" id="UP000838100"/>
    </source>
</evidence>
<evidence type="ECO:0000256" key="3">
    <source>
        <dbReference type="ARBA" id="ARBA00013773"/>
    </source>
</evidence>
<proteinExistence type="inferred from homology"/>
<keyword evidence="6" id="KW-0479">Metal-binding</keyword>
<reference evidence="14" key="1">
    <citation type="submission" date="2021-12" db="EMBL/GenBank/DDBJ databases">
        <authorList>
            <person name="Rodrigo-Torres L."/>
            <person name="Arahal R. D."/>
            <person name="Lucena T."/>
        </authorList>
    </citation>
    <scope>NUCLEOTIDE SEQUENCE</scope>
    <source>
        <strain evidence="14">CECT 8267</strain>
    </source>
</reference>
<dbReference type="Proteomes" id="UP000838100">
    <property type="component" value="Unassembled WGS sequence"/>
</dbReference>
<dbReference type="PIRSF" id="PIRSF006105">
    <property type="entry name" value="NapB"/>
    <property type="match status" value="1"/>
</dbReference>
<gene>
    <name evidence="14" type="ORF">SIN8267_01599</name>
</gene>
<evidence type="ECO:0000256" key="2">
    <source>
        <dbReference type="ARBA" id="ARBA00007368"/>
    </source>
</evidence>
<keyword evidence="9 12" id="KW-0249">Electron transport</keyword>
<comment type="function">
    <text evidence="12">Electron transfer subunit of the periplasmic nitrate reductase complex NapAB.</text>
</comment>
<keyword evidence="10" id="KW-0408">Iron</keyword>
<comment type="subunit">
    <text evidence="12">Component of the periplasmic nitrate reductase NapAB complex composed of NapA and NapB.</text>
</comment>
<evidence type="ECO:0000256" key="7">
    <source>
        <dbReference type="ARBA" id="ARBA00022729"/>
    </source>
</evidence>
<keyword evidence="8 12" id="KW-0574">Periplasm</keyword>
<name>A0ABM9AEL5_9GAMM</name>
<organism evidence="14 15">
    <name type="scientific">Sinobacterium norvegicum</name>
    <dbReference type="NCBI Taxonomy" id="1641715"/>
    <lineage>
        <taxon>Bacteria</taxon>
        <taxon>Pseudomonadati</taxon>
        <taxon>Pseudomonadota</taxon>
        <taxon>Gammaproteobacteria</taxon>
        <taxon>Cellvibrionales</taxon>
        <taxon>Spongiibacteraceae</taxon>
        <taxon>Sinobacterium</taxon>
    </lineage>
</organism>
<dbReference type="RefSeq" id="WP_237444141.1">
    <property type="nucleotide sequence ID" value="NZ_CAKLPX010000001.1"/>
</dbReference>
<evidence type="ECO:0000256" key="5">
    <source>
        <dbReference type="ARBA" id="ARBA00022617"/>
    </source>
</evidence>
<dbReference type="EMBL" id="CAKLPX010000001">
    <property type="protein sequence ID" value="CAH0991493.1"/>
    <property type="molecule type" value="Genomic_DNA"/>
</dbReference>
<evidence type="ECO:0000256" key="13">
    <source>
        <dbReference type="SAM" id="SignalP"/>
    </source>
</evidence>
<evidence type="ECO:0000256" key="10">
    <source>
        <dbReference type="ARBA" id="ARBA00023004"/>
    </source>
</evidence>
<evidence type="ECO:0000256" key="12">
    <source>
        <dbReference type="PIRNR" id="PIRNR006105"/>
    </source>
</evidence>
<comment type="caution">
    <text evidence="14">The sequence shown here is derived from an EMBL/GenBank/DDBJ whole genome shotgun (WGS) entry which is preliminary data.</text>
</comment>
<keyword evidence="7 13" id="KW-0732">Signal</keyword>
<dbReference type="SUPFAM" id="SSF48695">
    <property type="entry name" value="Multiheme cytochromes"/>
    <property type="match status" value="1"/>
</dbReference>
<protein>
    <recommendedName>
        <fullName evidence="3 12">Periplasmic nitrate reductase, electron transfer subunit</fullName>
    </recommendedName>
    <alternativeName>
        <fullName evidence="11 12">Diheme cytochrome c NapB</fullName>
    </alternativeName>
</protein>
<dbReference type="InterPro" id="IPR036280">
    <property type="entry name" value="Multihaem_cyt_sf"/>
</dbReference>
<keyword evidence="5" id="KW-0349">Heme</keyword>
<feature type="signal peptide" evidence="13">
    <location>
        <begin position="1"/>
        <end position="19"/>
    </location>
</feature>
<accession>A0ABM9AEL5</accession>